<dbReference type="Gene3D" id="1.10.238.160">
    <property type="match status" value="1"/>
</dbReference>
<dbReference type="InterPro" id="IPR010260">
    <property type="entry name" value="AlpA"/>
</dbReference>
<organism evidence="1 2">
    <name type="scientific">Francisella sciaenopsi</name>
    <dbReference type="NCBI Taxonomy" id="3055034"/>
    <lineage>
        <taxon>Bacteria</taxon>
        <taxon>Pseudomonadati</taxon>
        <taxon>Pseudomonadota</taxon>
        <taxon>Gammaproteobacteria</taxon>
        <taxon>Thiotrichales</taxon>
        <taxon>Francisellaceae</taxon>
        <taxon>Francisella</taxon>
    </lineage>
</organism>
<proteinExistence type="predicted"/>
<dbReference type="Proteomes" id="UP001628164">
    <property type="component" value="Unassembled WGS sequence"/>
</dbReference>
<name>A0ABQ6PEB0_9GAMM</name>
<protein>
    <recommendedName>
        <fullName evidence="3">AlpA family transcriptional regulator</fullName>
    </recommendedName>
</protein>
<dbReference type="InterPro" id="IPR052931">
    <property type="entry name" value="Prophage_regulatory_activator"/>
</dbReference>
<dbReference type="PANTHER" id="PTHR36154">
    <property type="entry name" value="DNA-BINDING TRANSCRIPTIONAL ACTIVATOR ALPA"/>
    <property type="match status" value="1"/>
</dbReference>
<dbReference type="EMBL" id="BTHG01000001">
    <property type="protein sequence ID" value="GMN88841.1"/>
    <property type="molecule type" value="Genomic_DNA"/>
</dbReference>
<reference evidence="1 2" key="1">
    <citation type="journal article" date="2024" name="Dis. Aquat. Organ.">
        <title>Francisella sciaenopsi sp. nov. isolated from diseased red drum Sciaenops ocellatus in Florida, USA.</title>
        <authorList>
            <person name="Kawahara M."/>
            <person name="Cody T.T."/>
            <person name="Yanong R.P.E."/>
            <person name="Henderson E."/>
            <person name="Yazdi Z."/>
            <person name="Soto E."/>
        </authorList>
    </citation>
    <scope>NUCLEOTIDE SEQUENCE [LARGE SCALE GENOMIC DNA]</scope>
    <source>
        <strain evidence="1 2">R22-20-7</strain>
    </source>
</reference>
<dbReference type="Pfam" id="PF05930">
    <property type="entry name" value="Phage_AlpA"/>
    <property type="match status" value="1"/>
</dbReference>
<evidence type="ECO:0000313" key="1">
    <source>
        <dbReference type="EMBL" id="GMN88841.1"/>
    </source>
</evidence>
<dbReference type="InterPro" id="IPR009061">
    <property type="entry name" value="DNA-bd_dom_put_sf"/>
</dbReference>
<dbReference type="PANTHER" id="PTHR36154:SF1">
    <property type="entry name" value="DNA-BINDING TRANSCRIPTIONAL ACTIVATOR ALPA"/>
    <property type="match status" value="1"/>
</dbReference>
<dbReference type="SUPFAM" id="SSF46955">
    <property type="entry name" value="Putative DNA-binding domain"/>
    <property type="match status" value="1"/>
</dbReference>
<accession>A0ABQ6PEB0</accession>
<keyword evidence="2" id="KW-1185">Reference proteome</keyword>
<comment type="caution">
    <text evidence="1">The sequence shown here is derived from an EMBL/GenBank/DDBJ whole genome shotgun (WGS) entry which is preliminary data.</text>
</comment>
<evidence type="ECO:0000313" key="2">
    <source>
        <dbReference type="Proteomes" id="UP001628164"/>
    </source>
</evidence>
<gene>
    <name evidence="1" type="ORF">fsci_03270</name>
</gene>
<evidence type="ECO:0008006" key="3">
    <source>
        <dbReference type="Google" id="ProtNLM"/>
    </source>
</evidence>
<sequence>MNMKIIRLKTVLEMTSLSRSTIYDYMSRDLFPKQIKLGENSVGWVLSEVEDWLNDRVLERNCKLDNSQNLN</sequence>